<dbReference type="InterPro" id="IPR011009">
    <property type="entry name" value="Kinase-like_dom_sf"/>
</dbReference>
<comment type="caution">
    <text evidence="6">The sequence shown here is derived from an EMBL/GenBank/DDBJ whole genome shotgun (WGS) entry which is preliminary data.</text>
</comment>
<protein>
    <recommendedName>
        <fullName evidence="5">Alpha-type protein kinase domain-containing protein</fullName>
    </recommendedName>
</protein>
<evidence type="ECO:0000256" key="1">
    <source>
        <dbReference type="ARBA" id="ARBA00022527"/>
    </source>
</evidence>
<evidence type="ECO:0000256" key="3">
    <source>
        <dbReference type="ARBA" id="ARBA00022777"/>
    </source>
</evidence>
<dbReference type="SUPFAM" id="SSF56112">
    <property type="entry name" value="Protein kinase-like (PK-like)"/>
    <property type="match status" value="1"/>
</dbReference>
<sequence>MASSSSSPAPSDITKCYDQEDPSRSCNRLYKHKEHGGLCARCLTLNDVRDDPVELEKQMAIPFCRGCGAPQRFLNGETKYCGLCEDKEMSEQQSSLLSAQTLETRNLLHAKEVARKEAMANRTTSFSHNSGRAGTVNPQSTTSAAAPGSREIKIFFQAHSPGTTIALKTGLAVEKFPEGRNFHECIDYLLKFVNVPWEQQCKKSLTREHLVIRLHSNVSFHPGSDLTTLGNFFDRNEEAKRAPKEVNCKTPYVYLQALVQFEKDKGVDVPTWAKTEKQLQQQKKRKAASHGDEDLTSSVPKKVKGLVSTWKPRIPAGAEMVKLLFGTLDNDTIEWPATSVAEIPEPTVAYLNFDPFEFGATKQVFRMIIDGQEFAAKRFYNIGQGKDMVTPDENQSEVEGEALRLDQCKQLLEEFYTHAKGLKVTDIATDIKVTGFQIAAEAMPDNGYPSVASGISSSAWDKFDSKPRVTWLIEPMRNSSTGIKKWSGTMEHPDHNNKIGATLASFVHFAYVYTHQSVVFADLQTSLFAEPGAEGYNILFDMMSHTLTGNSGVGDHGLEGINTFVTAHKCDITCEDLNLSPLRDEAQHRNQKKARKAGRRGGAKVQTNIDSSEGEEA</sequence>
<dbReference type="EMBL" id="JBAHYK010001706">
    <property type="protein sequence ID" value="KAL0566994.1"/>
    <property type="molecule type" value="Genomic_DNA"/>
</dbReference>
<dbReference type="CDD" id="cd04515">
    <property type="entry name" value="Alpha_kinase"/>
    <property type="match status" value="1"/>
</dbReference>
<dbReference type="Proteomes" id="UP001465976">
    <property type="component" value="Unassembled WGS sequence"/>
</dbReference>
<evidence type="ECO:0000313" key="7">
    <source>
        <dbReference type="Proteomes" id="UP001465976"/>
    </source>
</evidence>
<dbReference type="Pfam" id="PF02816">
    <property type="entry name" value="Alpha_kinase"/>
    <property type="match status" value="1"/>
</dbReference>
<evidence type="ECO:0000313" key="6">
    <source>
        <dbReference type="EMBL" id="KAL0566994.1"/>
    </source>
</evidence>
<feature type="compositionally biased region" description="Basic residues" evidence="4">
    <location>
        <begin position="589"/>
        <end position="602"/>
    </location>
</feature>
<keyword evidence="2" id="KW-0808">Transferase</keyword>
<reference evidence="6 7" key="1">
    <citation type="submission" date="2024-02" db="EMBL/GenBank/DDBJ databases">
        <title>A draft genome for the cacao thread blight pathogen Marasmius crinis-equi.</title>
        <authorList>
            <person name="Cohen S.P."/>
            <person name="Baruah I.K."/>
            <person name="Amoako-Attah I."/>
            <person name="Bukari Y."/>
            <person name="Meinhardt L.W."/>
            <person name="Bailey B.A."/>
        </authorList>
    </citation>
    <scope>NUCLEOTIDE SEQUENCE [LARGE SCALE GENOMIC DNA]</scope>
    <source>
        <strain evidence="6 7">GH-76</strain>
    </source>
</reference>
<keyword evidence="7" id="KW-1185">Reference proteome</keyword>
<feature type="compositionally biased region" description="Polar residues" evidence="4">
    <location>
        <begin position="121"/>
        <end position="144"/>
    </location>
</feature>
<feature type="region of interest" description="Disordered" evidence="4">
    <location>
        <begin position="118"/>
        <end position="144"/>
    </location>
</feature>
<keyword evidence="3" id="KW-0418">Kinase</keyword>
<gene>
    <name evidence="6" type="ORF">V5O48_014997</name>
</gene>
<feature type="region of interest" description="Disordered" evidence="4">
    <location>
        <begin position="585"/>
        <end position="617"/>
    </location>
</feature>
<feature type="domain" description="Alpha-type protein kinase" evidence="5">
    <location>
        <begin position="327"/>
        <end position="582"/>
    </location>
</feature>
<dbReference type="PROSITE" id="PS51158">
    <property type="entry name" value="ALPHA_KINASE"/>
    <property type="match status" value="1"/>
</dbReference>
<accession>A0ABR3EVR1</accession>
<organism evidence="6 7">
    <name type="scientific">Marasmius crinis-equi</name>
    <dbReference type="NCBI Taxonomy" id="585013"/>
    <lineage>
        <taxon>Eukaryota</taxon>
        <taxon>Fungi</taxon>
        <taxon>Dikarya</taxon>
        <taxon>Basidiomycota</taxon>
        <taxon>Agaricomycotina</taxon>
        <taxon>Agaricomycetes</taxon>
        <taxon>Agaricomycetidae</taxon>
        <taxon>Agaricales</taxon>
        <taxon>Marasmiineae</taxon>
        <taxon>Marasmiaceae</taxon>
        <taxon>Marasmius</taxon>
    </lineage>
</organism>
<keyword evidence="1" id="KW-0723">Serine/threonine-protein kinase</keyword>
<dbReference type="InterPro" id="IPR004166">
    <property type="entry name" value="a-kinase_dom"/>
</dbReference>
<evidence type="ECO:0000256" key="2">
    <source>
        <dbReference type="ARBA" id="ARBA00022679"/>
    </source>
</evidence>
<proteinExistence type="predicted"/>
<evidence type="ECO:0000256" key="4">
    <source>
        <dbReference type="SAM" id="MobiDB-lite"/>
    </source>
</evidence>
<evidence type="ECO:0000259" key="5">
    <source>
        <dbReference type="PROSITE" id="PS51158"/>
    </source>
</evidence>
<dbReference type="Gene3D" id="3.20.200.10">
    <property type="entry name" value="MHCK/EF2 kinase"/>
    <property type="match status" value="1"/>
</dbReference>
<name>A0ABR3EVR1_9AGAR</name>